<feature type="transmembrane region" description="Helical" evidence="7">
    <location>
        <begin position="293"/>
        <end position="316"/>
    </location>
</feature>
<dbReference type="Pfam" id="PF19300">
    <property type="entry name" value="BPD_transp_1_N"/>
    <property type="match status" value="1"/>
</dbReference>
<dbReference type="GO" id="GO:0005886">
    <property type="term" value="C:plasma membrane"/>
    <property type="evidence" value="ECO:0007669"/>
    <property type="project" value="UniProtKB-SubCell"/>
</dbReference>
<dbReference type="PANTHER" id="PTHR43163">
    <property type="entry name" value="DIPEPTIDE TRANSPORT SYSTEM PERMEASE PROTEIN DPPB-RELATED"/>
    <property type="match status" value="1"/>
</dbReference>
<comment type="caution">
    <text evidence="9">The sequence shown here is derived from an EMBL/GenBank/DDBJ whole genome shotgun (WGS) entry which is preliminary data.</text>
</comment>
<evidence type="ECO:0000256" key="6">
    <source>
        <dbReference type="ARBA" id="ARBA00023136"/>
    </source>
</evidence>
<protein>
    <submittedName>
        <fullName evidence="9">Transporter</fullName>
    </submittedName>
</protein>
<keyword evidence="10" id="KW-1185">Reference proteome</keyword>
<organism evidence="9 10">
    <name type="scientific">Pseudooceanicola nanhaiensis</name>
    <dbReference type="NCBI Taxonomy" id="375761"/>
    <lineage>
        <taxon>Bacteria</taxon>
        <taxon>Pseudomonadati</taxon>
        <taxon>Pseudomonadota</taxon>
        <taxon>Alphaproteobacteria</taxon>
        <taxon>Rhodobacterales</taxon>
        <taxon>Paracoccaceae</taxon>
        <taxon>Pseudooceanicola</taxon>
    </lineage>
</organism>
<accession>A0A917WMS2</accession>
<evidence type="ECO:0000313" key="9">
    <source>
        <dbReference type="EMBL" id="GGM15719.1"/>
    </source>
</evidence>
<keyword evidence="5 7" id="KW-1133">Transmembrane helix</keyword>
<dbReference type="SUPFAM" id="SSF161098">
    <property type="entry name" value="MetI-like"/>
    <property type="match status" value="1"/>
</dbReference>
<dbReference type="Proteomes" id="UP000649829">
    <property type="component" value="Unassembled WGS sequence"/>
</dbReference>
<dbReference type="RefSeq" id="WP_028286663.1">
    <property type="nucleotide sequence ID" value="NZ_BMLF01000007.1"/>
</dbReference>
<dbReference type="CDD" id="cd06261">
    <property type="entry name" value="TM_PBP2"/>
    <property type="match status" value="1"/>
</dbReference>
<comment type="similarity">
    <text evidence="7">Belongs to the binding-protein-dependent transport system permease family.</text>
</comment>
<reference evidence="9" key="1">
    <citation type="journal article" date="2014" name="Int. J. Syst. Evol. Microbiol.">
        <title>Complete genome sequence of Corynebacterium casei LMG S-19264T (=DSM 44701T), isolated from a smear-ripened cheese.</title>
        <authorList>
            <consortium name="US DOE Joint Genome Institute (JGI-PGF)"/>
            <person name="Walter F."/>
            <person name="Albersmeier A."/>
            <person name="Kalinowski J."/>
            <person name="Ruckert C."/>
        </authorList>
    </citation>
    <scope>NUCLEOTIDE SEQUENCE</scope>
    <source>
        <strain evidence="9">CGMCC 1.6293</strain>
    </source>
</reference>
<keyword evidence="3" id="KW-1003">Cell membrane</keyword>
<keyword evidence="6 7" id="KW-0472">Membrane</keyword>
<feature type="transmembrane region" description="Helical" evidence="7">
    <location>
        <begin position="189"/>
        <end position="207"/>
    </location>
</feature>
<keyword evidence="4 7" id="KW-0812">Transmembrane</keyword>
<dbReference type="PROSITE" id="PS50928">
    <property type="entry name" value="ABC_TM1"/>
    <property type="match status" value="1"/>
</dbReference>
<dbReference type="Pfam" id="PF00528">
    <property type="entry name" value="BPD_transp_1"/>
    <property type="match status" value="1"/>
</dbReference>
<sequence>MQTLRKLTPAFKRVLEAFGLVMAVVILNFLLIQMAPGDPVEVIVGEMGGASEELIAQLRQQYGLDQPVLHQLGIYLGKVLTGDLGYSYYFNTPVLDLLLQRVPATVLLCLSALFVAVLVGTFAGAFSARKPDGAGSHIVTVISLVGYSAPVFWIGMMLLILFASVWPIFPVAGMQSLRKPSGFAYYLDILHHLVLPTITLAMIYIAYYSRLARTSMIEVLGQDYIRTARAKGLPENKVIWKHALRNGLIPIVTMVGLQFGQLFAGAVLVETVFNWPGLGRLAYESILRRDYPTLLGILLFSAVLVMIANLLTDIAYRRIDPRMRKART</sequence>
<comment type="subcellular location">
    <subcellularLocation>
        <location evidence="1 7">Cell membrane</location>
        <topology evidence="1 7">Multi-pass membrane protein</topology>
    </subcellularLocation>
</comment>
<feature type="transmembrane region" description="Helical" evidence="7">
    <location>
        <begin position="247"/>
        <end position="273"/>
    </location>
</feature>
<evidence type="ECO:0000256" key="5">
    <source>
        <dbReference type="ARBA" id="ARBA00022989"/>
    </source>
</evidence>
<feature type="domain" description="ABC transmembrane type-1" evidence="8">
    <location>
        <begin position="102"/>
        <end position="316"/>
    </location>
</feature>
<keyword evidence="2 7" id="KW-0813">Transport</keyword>
<feature type="transmembrane region" description="Helical" evidence="7">
    <location>
        <begin position="138"/>
        <end position="169"/>
    </location>
</feature>
<feature type="transmembrane region" description="Helical" evidence="7">
    <location>
        <begin position="104"/>
        <end position="126"/>
    </location>
</feature>
<dbReference type="EMBL" id="BMLF01000007">
    <property type="protein sequence ID" value="GGM15719.1"/>
    <property type="molecule type" value="Genomic_DNA"/>
</dbReference>
<evidence type="ECO:0000256" key="7">
    <source>
        <dbReference type="RuleBase" id="RU363032"/>
    </source>
</evidence>
<dbReference type="AlphaFoldDB" id="A0A917WMS2"/>
<name>A0A917WMS2_9RHOB</name>
<dbReference type="InterPro" id="IPR035906">
    <property type="entry name" value="MetI-like_sf"/>
</dbReference>
<feature type="transmembrane region" description="Helical" evidence="7">
    <location>
        <begin position="14"/>
        <end position="32"/>
    </location>
</feature>
<evidence type="ECO:0000256" key="3">
    <source>
        <dbReference type="ARBA" id="ARBA00022475"/>
    </source>
</evidence>
<dbReference type="InterPro" id="IPR000515">
    <property type="entry name" value="MetI-like"/>
</dbReference>
<dbReference type="InterPro" id="IPR045621">
    <property type="entry name" value="BPD_transp_1_N"/>
</dbReference>
<evidence type="ECO:0000259" key="8">
    <source>
        <dbReference type="PROSITE" id="PS50928"/>
    </source>
</evidence>
<gene>
    <name evidence="9" type="ORF">GCM10011534_42140</name>
</gene>
<dbReference type="Gene3D" id="1.10.3720.10">
    <property type="entry name" value="MetI-like"/>
    <property type="match status" value="1"/>
</dbReference>
<reference evidence="9" key="2">
    <citation type="submission" date="2020-09" db="EMBL/GenBank/DDBJ databases">
        <authorList>
            <person name="Sun Q."/>
            <person name="Zhou Y."/>
        </authorList>
    </citation>
    <scope>NUCLEOTIDE SEQUENCE</scope>
    <source>
        <strain evidence="9">CGMCC 1.6293</strain>
    </source>
</reference>
<evidence type="ECO:0000256" key="1">
    <source>
        <dbReference type="ARBA" id="ARBA00004651"/>
    </source>
</evidence>
<evidence type="ECO:0000256" key="2">
    <source>
        <dbReference type="ARBA" id="ARBA00022448"/>
    </source>
</evidence>
<dbReference type="GO" id="GO:0055085">
    <property type="term" value="P:transmembrane transport"/>
    <property type="evidence" value="ECO:0007669"/>
    <property type="project" value="InterPro"/>
</dbReference>
<evidence type="ECO:0000256" key="4">
    <source>
        <dbReference type="ARBA" id="ARBA00022692"/>
    </source>
</evidence>
<dbReference type="PANTHER" id="PTHR43163:SF9">
    <property type="entry name" value="ABC TRANSPORTER PERMEASE PROTEIN"/>
    <property type="match status" value="1"/>
</dbReference>
<proteinExistence type="inferred from homology"/>
<evidence type="ECO:0000313" key="10">
    <source>
        <dbReference type="Proteomes" id="UP000649829"/>
    </source>
</evidence>